<feature type="compositionally biased region" description="Polar residues" evidence="1">
    <location>
        <begin position="259"/>
        <end position="285"/>
    </location>
</feature>
<evidence type="ECO:0000313" key="3">
    <source>
        <dbReference type="Proteomes" id="UP000230002"/>
    </source>
</evidence>
<gene>
    <name evidence="2" type="ORF">GSI_12577</name>
</gene>
<organism evidence="2 3">
    <name type="scientific">Ganoderma sinense ZZ0214-1</name>
    <dbReference type="NCBI Taxonomy" id="1077348"/>
    <lineage>
        <taxon>Eukaryota</taxon>
        <taxon>Fungi</taxon>
        <taxon>Dikarya</taxon>
        <taxon>Basidiomycota</taxon>
        <taxon>Agaricomycotina</taxon>
        <taxon>Agaricomycetes</taxon>
        <taxon>Polyporales</taxon>
        <taxon>Polyporaceae</taxon>
        <taxon>Ganoderma</taxon>
    </lineage>
</organism>
<dbReference type="Proteomes" id="UP000230002">
    <property type="component" value="Unassembled WGS sequence"/>
</dbReference>
<feature type="region of interest" description="Disordered" evidence="1">
    <location>
        <begin position="372"/>
        <end position="443"/>
    </location>
</feature>
<feature type="compositionally biased region" description="Acidic residues" evidence="1">
    <location>
        <begin position="98"/>
        <end position="107"/>
    </location>
</feature>
<dbReference type="AlphaFoldDB" id="A0A2G8RT71"/>
<evidence type="ECO:0000256" key="1">
    <source>
        <dbReference type="SAM" id="MobiDB-lite"/>
    </source>
</evidence>
<feature type="region of interest" description="Disordered" evidence="1">
    <location>
        <begin position="1"/>
        <end position="113"/>
    </location>
</feature>
<sequence length="602" mass="65551">MTPRRKLPAEPDQLSSRHHSNPGPPEATYPISKGKNTRKRSSDSDEEAGAASPSKKRATNRSPPLTAGSSTVSTRVVSRRSTRKASTSATKEVKEPIDPDSDAIVIDDDGHPYVAYDDAPHLHPPPRRYKQKKSEQPAALQEKVKGCSIQPCWTPTQQRRCRTLQTDEAVEEIGWKNVRKWMQAVRCGLCGETQVLRDLTKGCFNLEHWWRHLRVRHGIKRGEEIEEKGEEKYEMLPIKDHVCVGACATCGEGGEAVSRRQQNPSPSPRQARNSDLSSLSSIDTNPSPPRKFSPEIIASTLRVEPPSPDLTPMIAGPSNINHPRAHSALCTLAGARPRDRYEYATLTTFPTSSCRDLPPLVPPSWAPYISDPSSHLSPLSPLPAPDNQPSVGTRGLNASMSEQERTSTPSAAHNMSSPRLPPVKLSPPGPHTKRDTADESPFMYRRSPTATVSLSPNGASATLSMHTRSKLLSRSTSAFLPTQSPAIASSSFIQPGASMASSGSPLSLSITAEAIAVVPSLSNYLWPPANNRPVGAPSPPCMTAASWEDPEGDIEDEIEVPPTLRPLKNVRGEDTNEMEVSARLLHHFSVSAWKESEMVDGS</sequence>
<proteinExistence type="predicted"/>
<dbReference type="OrthoDB" id="10576106at2759"/>
<feature type="compositionally biased region" description="Pro residues" evidence="1">
    <location>
        <begin position="419"/>
        <end position="430"/>
    </location>
</feature>
<reference evidence="2 3" key="1">
    <citation type="journal article" date="2015" name="Sci. Rep.">
        <title>Chromosome-level genome map provides insights into diverse defense mechanisms in the medicinal fungus Ganoderma sinense.</title>
        <authorList>
            <person name="Zhu Y."/>
            <person name="Xu J."/>
            <person name="Sun C."/>
            <person name="Zhou S."/>
            <person name="Xu H."/>
            <person name="Nelson D.R."/>
            <person name="Qian J."/>
            <person name="Song J."/>
            <person name="Luo H."/>
            <person name="Xiang L."/>
            <person name="Li Y."/>
            <person name="Xu Z."/>
            <person name="Ji A."/>
            <person name="Wang L."/>
            <person name="Lu S."/>
            <person name="Hayward A."/>
            <person name="Sun W."/>
            <person name="Li X."/>
            <person name="Schwartz D.C."/>
            <person name="Wang Y."/>
            <person name="Chen S."/>
        </authorList>
    </citation>
    <scope>NUCLEOTIDE SEQUENCE [LARGE SCALE GENOMIC DNA]</scope>
    <source>
        <strain evidence="2 3">ZZ0214-1</strain>
    </source>
</reference>
<feature type="compositionally biased region" description="Polar residues" evidence="1">
    <location>
        <begin position="387"/>
        <end position="417"/>
    </location>
</feature>
<keyword evidence="3" id="KW-1185">Reference proteome</keyword>
<protein>
    <submittedName>
        <fullName evidence="2">Uncharacterized protein</fullName>
    </submittedName>
</protein>
<accession>A0A2G8RT71</accession>
<name>A0A2G8RT71_9APHY</name>
<feature type="region of interest" description="Disordered" evidence="1">
    <location>
        <begin position="256"/>
        <end position="293"/>
    </location>
</feature>
<feature type="region of interest" description="Disordered" evidence="1">
    <location>
        <begin position="119"/>
        <end position="138"/>
    </location>
</feature>
<dbReference type="EMBL" id="AYKW01000056">
    <property type="protein sequence ID" value="PIL24693.1"/>
    <property type="molecule type" value="Genomic_DNA"/>
</dbReference>
<evidence type="ECO:0000313" key="2">
    <source>
        <dbReference type="EMBL" id="PIL24693.1"/>
    </source>
</evidence>
<comment type="caution">
    <text evidence="2">The sequence shown here is derived from an EMBL/GenBank/DDBJ whole genome shotgun (WGS) entry which is preliminary data.</text>
</comment>